<name>A0AAD9DUK0_9TELE</name>
<feature type="non-terminal residue" evidence="2">
    <location>
        <position position="1"/>
    </location>
</feature>
<comment type="caution">
    <text evidence="2">The sequence shown here is derived from an EMBL/GenBank/DDBJ whole genome shotgun (WGS) entry which is preliminary data.</text>
</comment>
<organism evidence="2 3">
    <name type="scientific">Electrophorus voltai</name>
    <dbReference type="NCBI Taxonomy" id="2609070"/>
    <lineage>
        <taxon>Eukaryota</taxon>
        <taxon>Metazoa</taxon>
        <taxon>Chordata</taxon>
        <taxon>Craniata</taxon>
        <taxon>Vertebrata</taxon>
        <taxon>Euteleostomi</taxon>
        <taxon>Actinopterygii</taxon>
        <taxon>Neopterygii</taxon>
        <taxon>Teleostei</taxon>
        <taxon>Ostariophysi</taxon>
        <taxon>Gymnotiformes</taxon>
        <taxon>Gymnotoidei</taxon>
        <taxon>Gymnotidae</taxon>
        <taxon>Electrophorus</taxon>
    </lineage>
</organism>
<dbReference type="AlphaFoldDB" id="A0AAD9DUK0"/>
<evidence type="ECO:0000313" key="3">
    <source>
        <dbReference type="Proteomes" id="UP001239994"/>
    </source>
</evidence>
<dbReference type="EMBL" id="JAROKS010000015">
    <property type="protein sequence ID" value="KAK1795930.1"/>
    <property type="molecule type" value="Genomic_DNA"/>
</dbReference>
<accession>A0AAD9DUK0</accession>
<keyword evidence="1" id="KW-0732">Signal</keyword>
<protein>
    <submittedName>
        <fullName evidence="2">Uncharacterized protein</fullName>
    </submittedName>
</protein>
<reference evidence="2" key="1">
    <citation type="submission" date="2023-03" db="EMBL/GenBank/DDBJ databases">
        <title>Electrophorus voltai genome.</title>
        <authorList>
            <person name="Bian C."/>
        </authorList>
    </citation>
    <scope>NUCLEOTIDE SEQUENCE</scope>
    <source>
        <strain evidence="2">CB-2022</strain>
        <tissue evidence="2">Muscle</tissue>
    </source>
</reference>
<sequence length="221" mass="24579">ASMGQCWALAATLFITLLMPVQCQSGDTEDWGSGGVPEAVFNVSTPVLHTAEDDPAWFGNTYWTKPLFQLIPETTTDDCSVYFQTNQAMYRRLRAAREEVAYLKALQHGNQAVVENLVQFVGAEMGEHSYQEVIQENIAGIREDHASSEGVMKKAAEELENQLEGDFLNAQAGIQKIKEGSLAFEQMLRATADIASRLEISSRTLHMALTKQLRKTTRVLH</sequence>
<feature type="chain" id="PRO_5042115707" evidence="1">
    <location>
        <begin position="24"/>
        <end position="221"/>
    </location>
</feature>
<evidence type="ECO:0000313" key="2">
    <source>
        <dbReference type="EMBL" id="KAK1795930.1"/>
    </source>
</evidence>
<gene>
    <name evidence="2" type="ORF">P4O66_009038</name>
</gene>
<dbReference type="Proteomes" id="UP001239994">
    <property type="component" value="Unassembled WGS sequence"/>
</dbReference>
<proteinExistence type="predicted"/>
<feature type="signal peptide" evidence="1">
    <location>
        <begin position="1"/>
        <end position="23"/>
    </location>
</feature>
<evidence type="ECO:0000256" key="1">
    <source>
        <dbReference type="SAM" id="SignalP"/>
    </source>
</evidence>
<keyword evidence="3" id="KW-1185">Reference proteome</keyword>